<accession>A0A3B0P9U5</accession>
<dbReference type="EMBL" id="LS991952">
    <property type="protein sequence ID" value="SYV93732.1"/>
    <property type="molecule type" value="Genomic_DNA"/>
</dbReference>
<feature type="non-terminal residue" evidence="2">
    <location>
        <position position="63"/>
    </location>
</feature>
<evidence type="ECO:0000313" key="2">
    <source>
        <dbReference type="EMBL" id="SYV93732.1"/>
    </source>
</evidence>
<feature type="compositionally biased region" description="Polar residues" evidence="1">
    <location>
        <begin position="33"/>
        <end position="47"/>
    </location>
</feature>
<protein>
    <submittedName>
        <fullName evidence="2">Uncharacterized protein</fullName>
    </submittedName>
</protein>
<reference evidence="3" key="1">
    <citation type="submission" date="2018-06" db="EMBL/GenBank/DDBJ databases">
        <authorList>
            <consortium name="Pathogen Informatics"/>
        </authorList>
    </citation>
    <scope>NUCLEOTIDE SEQUENCE [LARGE SCALE GENOMIC DNA]</scope>
    <source>
        <strain evidence="3">NCTC10115</strain>
    </source>
</reference>
<sequence>MLLLIILGVSAYFVINKFPPPKNDVPDSERTNDSQVTTPGTRNETIPLNEQYKKVGDLRLMSW</sequence>
<gene>
    <name evidence="2" type="ORF">NCTC10115_00021</name>
</gene>
<organism evidence="2 3">
    <name type="scientific">Mycoplasmoides gallisepticum</name>
    <name type="common">Mycoplasma gallisepticum</name>
    <dbReference type="NCBI Taxonomy" id="2096"/>
    <lineage>
        <taxon>Bacteria</taxon>
        <taxon>Bacillati</taxon>
        <taxon>Mycoplasmatota</taxon>
        <taxon>Mycoplasmoidales</taxon>
        <taxon>Mycoplasmoidaceae</taxon>
        <taxon>Mycoplasmoides</taxon>
    </lineage>
</organism>
<proteinExistence type="predicted"/>
<dbReference type="AlphaFoldDB" id="A0A3B0P9U5"/>
<evidence type="ECO:0000256" key="1">
    <source>
        <dbReference type="SAM" id="MobiDB-lite"/>
    </source>
</evidence>
<dbReference type="Proteomes" id="UP000260136">
    <property type="component" value="Chromosome"/>
</dbReference>
<name>A0A3B0P9U5_MYCGL</name>
<feature type="region of interest" description="Disordered" evidence="1">
    <location>
        <begin position="20"/>
        <end position="47"/>
    </location>
</feature>
<evidence type="ECO:0000313" key="3">
    <source>
        <dbReference type="Proteomes" id="UP000260136"/>
    </source>
</evidence>